<dbReference type="InterPro" id="IPR000477">
    <property type="entry name" value="RT_dom"/>
</dbReference>
<reference evidence="2" key="1">
    <citation type="submission" date="2022-03" db="EMBL/GenBank/DDBJ databases">
        <authorList>
            <person name="Tunstrom K."/>
        </authorList>
    </citation>
    <scope>NUCLEOTIDE SEQUENCE</scope>
</reference>
<protein>
    <recommendedName>
        <fullName evidence="1">Reverse transcriptase domain-containing protein</fullName>
    </recommendedName>
</protein>
<dbReference type="Pfam" id="PF00078">
    <property type="entry name" value="RVT_1"/>
    <property type="match status" value="1"/>
</dbReference>
<comment type="caution">
    <text evidence="2">The sequence shown here is derived from an EMBL/GenBank/DDBJ whole genome shotgun (WGS) entry which is preliminary data.</text>
</comment>
<name>A0AAU9V5W9_EUPED</name>
<dbReference type="AlphaFoldDB" id="A0AAU9V5W9"/>
<feature type="domain" description="Reverse transcriptase" evidence="1">
    <location>
        <begin position="20"/>
        <end position="83"/>
    </location>
</feature>
<accession>A0AAU9V5W9</accession>
<proteinExistence type="predicted"/>
<keyword evidence="3" id="KW-1185">Reference proteome</keyword>
<evidence type="ECO:0000313" key="3">
    <source>
        <dbReference type="Proteomes" id="UP001153954"/>
    </source>
</evidence>
<evidence type="ECO:0000259" key="1">
    <source>
        <dbReference type="Pfam" id="PF00078"/>
    </source>
</evidence>
<evidence type="ECO:0000313" key="2">
    <source>
        <dbReference type="EMBL" id="CAH2107435.1"/>
    </source>
</evidence>
<dbReference type="Proteomes" id="UP001153954">
    <property type="component" value="Unassembled WGS sequence"/>
</dbReference>
<dbReference type="PANTHER" id="PTHR19446">
    <property type="entry name" value="REVERSE TRANSCRIPTASES"/>
    <property type="match status" value="1"/>
</dbReference>
<gene>
    <name evidence="2" type="ORF">EEDITHA_LOCUS21476</name>
</gene>
<organism evidence="2 3">
    <name type="scientific">Euphydryas editha</name>
    <name type="common">Edith's checkerspot</name>
    <dbReference type="NCBI Taxonomy" id="104508"/>
    <lineage>
        <taxon>Eukaryota</taxon>
        <taxon>Metazoa</taxon>
        <taxon>Ecdysozoa</taxon>
        <taxon>Arthropoda</taxon>
        <taxon>Hexapoda</taxon>
        <taxon>Insecta</taxon>
        <taxon>Pterygota</taxon>
        <taxon>Neoptera</taxon>
        <taxon>Endopterygota</taxon>
        <taxon>Lepidoptera</taxon>
        <taxon>Glossata</taxon>
        <taxon>Ditrysia</taxon>
        <taxon>Papilionoidea</taxon>
        <taxon>Nymphalidae</taxon>
        <taxon>Nymphalinae</taxon>
        <taxon>Euphydryas</taxon>
    </lineage>
</organism>
<sequence>MKGIVPQPWKSQVIIPILKPGKNPLNSNSYRPIALSSTLAKITEHLLKNRLEWIVESRNLLAPSQFGFRKGFSTIDSVSLLTTDIHASSSFRHLSRCNFCI</sequence>
<dbReference type="EMBL" id="CAKOGL010000030">
    <property type="protein sequence ID" value="CAH2107435.1"/>
    <property type="molecule type" value="Genomic_DNA"/>
</dbReference>